<proteinExistence type="predicted"/>
<protein>
    <submittedName>
        <fullName evidence="2">GM13924</fullName>
    </submittedName>
</protein>
<dbReference type="AlphaFoldDB" id="B4HXW6"/>
<sequence length="77" mass="8652">MAKVAEENDHRDLSNWSSVNDTNGTIHLTKDMVFNDGHRLSITVYSILFVISTIGNSTVLYLLTKRRLRGPCVLISC</sequence>
<dbReference type="Proteomes" id="UP000001292">
    <property type="component" value="Unassembled WGS sequence"/>
</dbReference>
<gene>
    <name evidence="2" type="primary">Dsec\GM13924</name>
    <name evidence="2" type="ORF">Dsec_GM13924</name>
</gene>
<dbReference type="SMR" id="B4HXW6"/>
<reference evidence="2 3" key="1">
    <citation type="journal article" date="2007" name="Nature">
        <title>Evolution of genes and genomes on the Drosophila phylogeny.</title>
        <authorList>
            <consortium name="Drosophila 12 Genomes Consortium"/>
            <person name="Clark A.G."/>
            <person name="Eisen M.B."/>
            <person name="Smith D.R."/>
            <person name="Bergman C.M."/>
            <person name="Oliver B."/>
            <person name="Markow T.A."/>
            <person name="Kaufman T.C."/>
            <person name="Kellis M."/>
            <person name="Gelbart W."/>
            <person name="Iyer V.N."/>
            <person name="Pollard D.A."/>
            <person name="Sackton T.B."/>
            <person name="Larracuente A.M."/>
            <person name="Singh N.D."/>
            <person name="Abad J.P."/>
            <person name="Abt D.N."/>
            <person name="Adryan B."/>
            <person name="Aguade M."/>
            <person name="Akashi H."/>
            <person name="Anderson W.W."/>
            <person name="Aquadro C.F."/>
            <person name="Ardell D.H."/>
            <person name="Arguello R."/>
            <person name="Artieri C.G."/>
            <person name="Barbash D.A."/>
            <person name="Barker D."/>
            <person name="Barsanti P."/>
            <person name="Batterham P."/>
            <person name="Batzoglou S."/>
            <person name="Begun D."/>
            <person name="Bhutkar A."/>
            <person name="Blanco E."/>
            <person name="Bosak S.A."/>
            <person name="Bradley R.K."/>
            <person name="Brand A.D."/>
            <person name="Brent M.R."/>
            <person name="Brooks A.N."/>
            <person name="Brown R.H."/>
            <person name="Butlin R.K."/>
            <person name="Caggese C."/>
            <person name="Calvi B.R."/>
            <person name="Bernardo de Carvalho A."/>
            <person name="Caspi A."/>
            <person name="Castrezana S."/>
            <person name="Celniker S.E."/>
            <person name="Chang J.L."/>
            <person name="Chapple C."/>
            <person name="Chatterji S."/>
            <person name="Chinwalla A."/>
            <person name="Civetta A."/>
            <person name="Clifton S.W."/>
            <person name="Comeron J.M."/>
            <person name="Costello J.C."/>
            <person name="Coyne J.A."/>
            <person name="Daub J."/>
            <person name="David R.G."/>
            <person name="Delcher A.L."/>
            <person name="Delehaunty K."/>
            <person name="Do C.B."/>
            <person name="Ebling H."/>
            <person name="Edwards K."/>
            <person name="Eickbush T."/>
            <person name="Evans J.D."/>
            <person name="Filipski A."/>
            <person name="Findeiss S."/>
            <person name="Freyhult E."/>
            <person name="Fulton L."/>
            <person name="Fulton R."/>
            <person name="Garcia A.C."/>
            <person name="Gardiner A."/>
            <person name="Garfield D.A."/>
            <person name="Garvin B.E."/>
            <person name="Gibson G."/>
            <person name="Gilbert D."/>
            <person name="Gnerre S."/>
            <person name="Godfrey J."/>
            <person name="Good R."/>
            <person name="Gotea V."/>
            <person name="Gravely B."/>
            <person name="Greenberg A.J."/>
            <person name="Griffiths-Jones S."/>
            <person name="Gross S."/>
            <person name="Guigo R."/>
            <person name="Gustafson E.A."/>
            <person name="Haerty W."/>
            <person name="Hahn M.W."/>
            <person name="Halligan D.L."/>
            <person name="Halpern A.L."/>
            <person name="Halter G.M."/>
            <person name="Han M.V."/>
            <person name="Heger A."/>
            <person name="Hillier L."/>
            <person name="Hinrichs A.S."/>
            <person name="Holmes I."/>
            <person name="Hoskins R.A."/>
            <person name="Hubisz M.J."/>
            <person name="Hultmark D."/>
            <person name="Huntley M.A."/>
            <person name="Jaffe D.B."/>
            <person name="Jagadeeshan S."/>
            <person name="Jeck W.R."/>
            <person name="Johnson J."/>
            <person name="Jones C.D."/>
            <person name="Jordan W.C."/>
            <person name="Karpen G.H."/>
            <person name="Kataoka E."/>
            <person name="Keightley P.D."/>
            <person name="Kheradpour P."/>
            <person name="Kirkness E.F."/>
            <person name="Koerich L.B."/>
            <person name="Kristiansen K."/>
            <person name="Kudrna D."/>
            <person name="Kulathinal R.J."/>
            <person name="Kumar S."/>
            <person name="Kwok R."/>
            <person name="Lander E."/>
            <person name="Langley C.H."/>
            <person name="Lapoint R."/>
            <person name="Lazzaro B.P."/>
            <person name="Lee S.J."/>
            <person name="Levesque L."/>
            <person name="Li R."/>
            <person name="Lin C.F."/>
            <person name="Lin M.F."/>
            <person name="Lindblad-Toh K."/>
            <person name="Llopart A."/>
            <person name="Long M."/>
            <person name="Low L."/>
            <person name="Lozovsky E."/>
            <person name="Lu J."/>
            <person name="Luo M."/>
            <person name="Machado C.A."/>
            <person name="Makalowski W."/>
            <person name="Marzo M."/>
            <person name="Matsuda M."/>
            <person name="Matzkin L."/>
            <person name="McAllister B."/>
            <person name="McBride C.S."/>
            <person name="McKernan B."/>
            <person name="McKernan K."/>
            <person name="Mendez-Lago M."/>
            <person name="Minx P."/>
            <person name="Mollenhauer M.U."/>
            <person name="Montooth K."/>
            <person name="Mount S.M."/>
            <person name="Mu X."/>
            <person name="Myers E."/>
            <person name="Negre B."/>
            <person name="Newfeld S."/>
            <person name="Nielsen R."/>
            <person name="Noor M.A."/>
            <person name="O'Grady P."/>
            <person name="Pachter L."/>
            <person name="Papaceit M."/>
            <person name="Parisi M.J."/>
            <person name="Parisi M."/>
            <person name="Parts L."/>
            <person name="Pedersen J.S."/>
            <person name="Pesole G."/>
            <person name="Phillippy A.M."/>
            <person name="Ponting C.P."/>
            <person name="Pop M."/>
            <person name="Porcelli D."/>
            <person name="Powell J.R."/>
            <person name="Prohaska S."/>
            <person name="Pruitt K."/>
            <person name="Puig M."/>
            <person name="Quesneville H."/>
            <person name="Ram K.R."/>
            <person name="Rand D."/>
            <person name="Rasmussen M.D."/>
            <person name="Reed L.K."/>
            <person name="Reenan R."/>
            <person name="Reily A."/>
            <person name="Remington K.A."/>
            <person name="Rieger T.T."/>
            <person name="Ritchie M.G."/>
            <person name="Robin C."/>
            <person name="Rogers Y.H."/>
            <person name="Rohde C."/>
            <person name="Rozas J."/>
            <person name="Rubenfield M.J."/>
            <person name="Ruiz A."/>
            <person name="Russo S."/>
            <person name="Salzberg S.L."/>
            <person name="Sanchez-Gracia A."/>
            <person name="Saranga D.J."/>
            <person name="Sato H."/>
            <person name="Schaeffer S.W."/>
            <person name="Schatz M.C."/>
            <person name="Schlenke T."/>
            <person name="Schwartz R."/>
            <person name="Segarra C."/>
            <person name="Singh R.S."/>
            <person name="Sirot L."/>
            <person name="Sirota M."/>
            <person name="Sisneros N.B."/>
            <person name="Smith C.D."/>
            <person name="Smith T.F."/>
            <person name="Spieth J."/>
            <person name="Stage D.E."/>
            <person name="Stark A."/>
            <person name="Stephan W."/>
            <person name="Strausberg R.L."/>
            <person name="Strempel S."/>
            <person name="Sturgill D."/>
            <person name="Sutton G."/>
            <person name="Sutton G.G."/>
            <person name="Tao W."/>
            <person name="Teichmann S."/>
            <person name="Tobari Y.N."/>
            <person name="Tomimura Y."/>
            <person name="Tsolas J.M."/>
            <person name="Valente V.L."/>
            <person name="Venter E."/>
            <person name="Venter J.C."/>
            <person name="Vicario S."/>
            <person name="Vieira F.G."/>
            <person name="Vilella A.J."/>
            <person name="Villasante A."/>
            <person name="Walenz B."/>
            <person name="Wang J."/>
            <person name="Wasserman M."/>
            <person name="Watts T."/>
            <person name="Wilson D."/>
            <person name="Wilson R.K."/>
            <person name="Wing R.A."/>
            <person name="Wolfner M.F."/>
            <person name="Wong A."/>
            <person name="Wong G.K."/>
            <person name="Wu C.I."/>
            <person name="Wu G."/>
            <person name="Yamamoto D."/>
            <person name="Yang H.P."/>
            <person name="Yang S.P."/>
            <person name="Yorke J.A."/>
            <person name="Yoshida K."/>
            <person name="Zdobnov E."/>
            <person name="Zhang P."/>
            <person name="Zhang Y."/>
            <person name="Zimin A.V."/>
            <person name="Baldwin J."/>
            <person name="Abdouelleil A."/>
            <person name="Abdulkadir J."/>
            <person name="Abebe A."/>
            <person name="Abera B."/>
            <person name="Abreu J."/>
            <person name="Acer S.C."/>
            <person name="Aftuck L."/>
            <person name="Alexander A."/>
            <person name="An P."/>
            <person name="Anderson E."/>
            <person name="Anderson S."/>
            <person name="Arachi H."/>
            <person name="Azer M."/>
            <person name="Bachantsang P."/>
            <person name="Barry A."/>
            <person name="Bayul T."/>
            <person name="Berlin A."/>
            <person name="Bessette D."/>
            <person name="Bloom T."/>
            <person name="Blye J."/>
            <person name="Boguslavskiy L."/>
            <person name="Bonnet C."/>
            <person name="Boukhgalter B."/>
            <person name="Bourzgui I."/>
            <person name="Brown A."/>
            <person name="Cahill P."/>
            <person name="Channer S."/>
            <person name="Cheshatsang Y."/>
            <person name="Chuda L."/>
            <person name="Citroen M."/>
            <person name="Collymore A."/>
            <person name="Cooke P."/>
            <person name="Costello M."/>
            <person name="D'Aco K."/>
            <person name="Daza R."/>
            <person name="De Haan G."/>
            <person name="DeGray S."/>
            <person name="DeMaso C."/>
            <person name="Dhargay N."/>
            <person name="Dooley K."/>
            <person name="Dooley E."/>
            <person name="Doricent M."/>
            <person name="Dorje P."/>
            <person name="Dorjee K."/>
            <person name="Dupes A."/>
            <person name="Elong R."/>
            <person name="Falk J."/>
            <person name="Farina A."/>
            <person name="Faro S."/>
            <person name="Ferguson D."/>
            <person name="Fisher S."/>
            <person name="Foley C.D."/>
            <person name="Franke A."/>
            <person name="Friedrich D."/>
            <person name="Gadbois L."/>
            <person name="Gearin G."/>
            <person name="Gearin C.R."/>
            <person name="Giannoukos G."/>
            <person name="Goode T."/>
            <person name="Graham J."/>
            <person name="Grandbois E."/>
            <person name="Grewal S."/>
            <person name="Gyaltsen K."/>
            <person name="Hafez N."/>
            <person name="Hagos B."/>
            <person name="Hall J."/>
            <person name="Henson C."/>
            <person name="Hollinger A."/>
            <person name="Honan T."/>
            <person name="Huard M.D."/>
            <person name="Hughes L."/>
            <person name="Hurhula B."/>
            <person name="Husby M.E."/>
            <person name="Kamat A."/>
            <person name="Kanga B."/>
            <person name="Kashin S."/>
            <person name="Khazanovich D."/>
            <person name="Kisner P."/>
            <person name="Lance K."/>
            <person name="Lara M."/>
            <person name="Lee W."/>
            <person name="Lennon N."/>
            <person name="Letendre F."/>
            <person name="LeVine R."/>
            <person name="Lipovsky A."/>
            <person name="Liu X."/>
            <person name="Liu J."/>
            <person name="Liu S."/>
            <person name="Lokyitsang T."/>
            <person name="Lokyitsang Y."/>
            <person name="Lubonja R."/>
            <person name="Lui A."/>
            <person name="MacDonald P."/>
            <person name="Magnisalis V."/>
            <person name="Maru K."/>
            <person name="Matthews C."/>
            <person name="McCusker W."/>
            <person name="McDonough S."/>
            <person name="Mehta T."/>
            <person name="Meldrim J."/>
            <person name="Meneus L."/>
            <person name="Mihai O."/>
            <person name="Mihalev A."/>
            <person name="Mihova T."/>
            <person name="Mittelman R."/>
            <person name="Mlenga V."/>
            <person name="Montmayeur A."/>
            <person name="Mulrain L."/>
            <person name="Navidi A."/>
            <person name="Naylor J."/>
            <person name="Negash T."/>
            <person name="Nguyen T."/>
            <person name="Nguyen N."/>
            <person name="Nicol R."/>
            <person name="Norbu C."/>
            <person name="Norbu N."/>
            <person name="Novod N."/>
            <person name="O'Neill B."/>
            <person name="Osman S."/>
            <person name="Markiewicz E."/>
            <person name="Oyono O.L."/>
            <person name="Patti C."/>
            <person name="Phunkhang P."/>
            <person name="Pierre F."/>
            <person name="Priest M."/>
            <person name="Raghuraman S."/>
            <person name="Rege F."/>
            <person name="Reyes R."/>
            <person name="Rise C."/>
            <person name="Rogov P."/>
            <person name="Ross K."/>
            <person name="Ryan E."/>
            <person name="Settipalli S."/>
            <person name="Shea T."/>
            <person name="Sherpa N."/>
            <person name="Shi L."/>
            <person name="Shih D."/>
            <person name="Sparrow T."/>
            <person name="Spaulding J."/>
            <person name="Stalker J."/>
            <person name="Stange-Thomann N."/>
            <person name="Stavropoulos S."/>
            <person name="Stone C."/>
            <person name="Strader C."/>
            <person name="Tesfaye S."/>
            <person name="Thomson T."/>
            <person name="Thoulutsang Y."/>
            <person name="Thoulutsang D."/>
            <person name="Topham K."/>
            <person name="Topping I."/>
            <person name="Tsamla T."/>
            <person name="Vassiliev H."/>
            <person name="Vo A."/>
            <person name="Wangchuk T."/>
            <person name="Wangdi T."/>
            <person name="Weiand M."/>
            <person name="Wilkinson J."/>
            <person name="Wilson A."/>
            <person name="Yadav S."/>
            <person name="Young G."/>
            <person name="Yu Q."/>
            <person name="Zembek L."/>
            <person name="Zhong D."/>
            <person name="Zimmer A."/>
            <person name="Zwirko Z."/>
            <person name="Jaffe D.B."/>
            <person name="Alvarez P."/>
            <person name="Brockman W."/>
            <person name="Butler J."/>
            <person name="Chin C."/>
            <person name="Gnerre S."/>
            <person name="Grabherr M."/>
            <person name="Kleber M."/>
            <person name="Mauceli E."/>
            <person name="MacCallum I."/>
        </authorList>
    </citation>
    <scope>NUCLEOTIDE SEQUENCE [LARGE SCALE GENOMIC DNA]</scope>
    <source>
        <strain evidence="3">Rob3c / Tucson 14021-0248.25</strain>
    </source>
</reference>
<feature type="transmembrane region" description="Helical" evidence="1">
    <location>
        <begin position="42"/>
        <end position="63"/>
    </location>
</feature>
<keyword evidence="3" id="KW-1185">Reference proteome</keyword>
<keyword evidence="1" id="KW-1133">Transmembrane helix</keyword>
<dbReference type="STRING" id="7238.B4HXW6"/>
<keyword evidence="1" id="KW-0472">Membrane</keyword>
<evidence type="ECO:0000256" key="1">
    <source>
        <dbReference type="SAM" id="Phobius"/>
    </source>
</evidence>
<accession>B4HXW6</accession>
<evidence type="ECO:0000313" key="2">
    <source>
        <dbReference type="EMBL" id="EDW51896.1"/>
    </source>
</evidence>
<dbReference type="SUPFAM" id="SSF81321">
    <property type="entry name" value="Family A G protein-coupled receptor-like"/>
    <property type="match status" value="1"/>
</dbReference>
<name>B4HXW6_DROSE</name>
<organism evidence="3">
    <name type="scientific">Drosophila sechellia</name>
    <name type="common">Fruit fly</name>
    <dbReference type="NCBI Taxonomy" id="7238"/>
    <lineage>
        <taxon>Eukaryota</taxon>
        <taxon>Metazoa</taxon>
        <taxon>Ecdysozoa</taxon>
        <taxon>Arthropoda</taxon>
        <taxon>Hexapoda</taxon>
        <taxon>Insecta</taxon>
        <taxon>Pterygota</taxon>
        <taxon>Neoptera</taxon>
        <taxon>Endopterygota</taxon>
        <taxon>Diptera</taxon>
        <taxon>Brachycera</taxon>
        <taxon>Muscomorpha</taxon>
        <taxon>Ephydroidea</taxon>
        <taxon>Drosophilidae</taxon>
        <taxon>Drosophila</taxon>
        <taxon>Sophophora</taxon>
    </lineage>
</organism>
<evidence type="ECO:0000313" key="3">
    <source>
        <dbReference type="Proteomes" id="UP000001292"/>
    </source>
</evidence>
<keyword evidence="1" id="KW-0812">Transmembrane</keyword>
<dbReference type="HOGENOM" id="CLU_2640760_0_0_1"/>
<dbReference type="EMBL" id="CH480818">
    <property type="protein sequence ID" value="EDW51896.1"/>
    <property type="molecule type" value="Genomic_DNA"/>
</dbReference>